<dbReference type="AlphaFoldDB" id="A0A0A0LEI0"/>
<keyword evidence="3" id="KW-1185">Reference proteome</keyword>
<dbReference type="Gramene" id="KGN59097">
    <property type="protein sequence ID" value="KGN59097"/>
    <property type="gene ID" value="Csa_3G769630"/>
</dbReference>
<organism evidence="2 3">
    <name type="scientific">Cucumis sativus</name>
    <name type="common">Cucumber</name>
    <dbReference type="NCBI Taxonomy" id="3659"/>
    <lineage>
        <taxon>Eukaryota</taxon>
        <taxon>Viridiplantae</taxon>
        <taxon>Streptophyta</taxon>
        <taxon>Embryophyta</taxon>
        <taxon>Tracheophyta</taxon>
        <taxon>Spermatophyta</taxon>
        <taxon>Magnoliopsida</taxon>
        <taxon>eudicotyledons</taxon>
        <taxon>Gunneridae</taxon>
        <taxon>Pentapetalae</taxon>
        <taxon>rosids</taxon>
        <taxon>fabids</taxon>
        <taxon>Cucurbitales</taxon>
        <taxon>Cucurbitaceae</taxon>
        <taxon>Benincaseae</taxon>
        <taxon>Cucumis</taxon>
    </lineage>
</organism>
<dbReference type="EMBL" id="CM002924">
    <property type="protein sequence ID" value="KGN59097.1"/>
    <property type="molecule type" value="Genomic_DNA"/>
</dbReference>
<evidence type="ECO:0000313" key="2">
    <source>
        <dbReference type="EMBL" id="KGN59097.1"/>
    </source>
</evidence>
<reference evidence="2 3" key="3">
    <citation type="journal article" date="2010" name="BMC Genomics">
        <title>Transcriptome sequencing and comparative analysis of cucumber flowers with different sex types.</title>
        <authorList>
            <person name="Guo S."/>
            <person name="Zheng Y."/>
            <person name="Joung J.G."/>
            <person name="Liu S."/>
            <person name="Zhang Z."/>
            <person name="Crasta O.R."/>
            <person name="Sobral B.W."/>
            <person name="Xu Y."/>
            <person name="Huang S."/>
            <person name="Fei Z."/>
        </authorList>
    </citation>
    <scope>NUCLEOTIDE SEQUENCE [LARGE SCALE GENOMIC DNA]</scope>
    <source>
        <strain evidence="3">cv. 9930</strain>
    </source>
</reference>
<reference evidence="2 3" key="4">
    <citation type="journal article" date="2011" name="BMC Genomics">
        <title>RNA-Seq improves annotation of protein-coding genes in the cucumber genome.</title>
        <authorList>
            <person name="Li Z."/>
            <person name="Zhang Z."/>
            <person name="Yan P."/>
            <person name="Huang S."/>
            <person name="Fei Z."/>
            <person name="Lin K."/>
        </authorList>
    </citation>
    <scope>NUCLEOTIDE SEQUENCE [LARGE SCALE GENOMIC DNA]</scope>
    <source>
        <strain evidence="3">cv. 9930</strain>
    </source>
</reference>
<protein>
    <submittedName>
        <fullName evidence="2">Uncharacterized protein</fullName>
    </submittedName>
</protein>
<dbReference type="Proteomes" id="UP000029981">
    <property type="component" value="Chromosome 3"/>
</dbReference>
<feature type="region of interest" description="Disordered" evidence="1">
    <location>
        <begin position="51"/>
        <end position="75"/>
    </location>
</feature>
<name>A0A0A0LEI0_CUCSA</name>
<reference evidence="2 3" key="2">
    <citation type="journal article" date="2009" name="PLoS ONE">
        <title>An integrated genetic and cytogenetic map of the cucumber genome.</title>
        <authorList>
            <person name="Ren Y."/>
            <person name="Zhang Z."/>
            <person name="Liu J."/>
            <person name="Staub J.E."/>
            <person name="Han Y."/>
            <person name="Cheng Z."/>
            <person name="Li X."/>
            <person name="Lu J."/>
            <person name="Miao H."/>
            <person name="Kang H."/>
            <person name="Xie B."/>
            <person name="Gu X."/>
            <person name="Wang X."/>
            <person name="Du Y."/>
            <person name="Jin W."/>
            <person name="Huang S."/>
        </authorList>
    </citation>
    <scope>NUCLEOTIDE SEQUENCE [LARGE SCALE GENOMIC DNA]</scope>
    <source>
        <strain evidence="3">cv. 9930</strain>
    </source>
</reference>
<evidence type="ECO:0000313" key="3">
    <source>
        <dbReference type="Proteomes" id="UP000029981"/>
    </source>
</evidence>
<accession>A0A0A0LEI0</accession>
<sequence>MKPRNTNGREKKLGFVGYLRNVSWKLKQRLAMAFNRLEEGLAFERDGGAFQGLRKKQKRSNKEKKKHLMGVSVAA</sequence>
<gene>
    <name evidence="2" type="ORF">Csa_3G769630</name>
</gene>
<proteinExistence type="predicted"/>
<evidence type="ECO:0000256" key="1">
    <source>
        <dbReference type="SAM" id="MobiDB-lite"/>
    </source>
</evidence>
<feature type="compositionally biased region" description="Basic residues" evidence="1">
    <location>
        <begin position="53"/>
        <end position="68"/>
    </location>
</feature>
<reference evidence="2 3" key="1">
    <citation type="journal article" date="2009" name="Nat. Genet.">
        <title>The genome of the cucumber, Cucumis sativus L.</title>
        <authorList>
            <person name="Huang S."/>
            <person name="Li R."/>
            <person name="Zhang Z."/>
            <person name="Li L."/>
            <person name="Gu X."/>
            <person name="Fan W."/>
            <person name="Lucas W.J."/>
            <person name="Wang X."/>
            <person name="Xie B."/>
            <person name="Ni P."/>
            <person name="Ren Y."/>
            <person name="Zhu H."/>
            <person name="Li J."/>
            <person name="Lin K."/>
            <person name="Jin W."/>
            <person name="Fei Z."/>
            <person name="Li G."/>
            <person name="Staub J."/>
            <person name="Kilian A."/>
            <person name="van der Vossen E.A."/>
            <person name="Wu Y."/>
            <person name="Guo J."/>
            <person name="He J."/>
            <person name="Jia Z."/>
            <person name="Ren Y."/>
            <person name="Tian G."/>
            <person name="Lu Y."/>
            <person name="Ruan J."/>
            <person name="Qian W."/>
            <person name="Wang M."/>
            <person name="Huang Q."/>
            <person name="Li B."/>
            <person name="Xuan Z."/>
            <person name="Cao J."/>
            <person name="Asan"/>
            <person name="Wu Z."/>
            <person name="Zhang J."/>
            <person name="Cai Q."/>
            <person name="Bai Y."/>
            <person name="Zhao B."/>
            <person name="Han Y."/>
            <person name="Li Y."/>
            <person name="Li X."/>
            <person name="Wang S."/>
            <person name="Shi Q."/>
            <person name="Liu S."/>
            <person name="Cho W.K."/>
            <person name="Kim J.Y."/>
            <person name="Xu Y."/>
            <person name="Heller-Uszynska K."/>
            <person name="Miao H."/>
            <person name="Cheng Z."/>
            <person name="Zhang S."/>
            <person name="Wu J."/>
            <person name="Yang Y."/>
            <person name="Kang H."/>
            <person name="Li M."/>
            <person name="Liang H."/>
            <person name="Ren X."/>
            <person name="Shi Z."/>
            <person name="Wen M."/>
            <person name="Jian M."/>
            <person name="Yang H."/>
            <person name="Zhang G."/>
            <person name="Yang Z."/>
            <person name="Chen R."/>
            <person name="Liu S."/>
            <person name="Li J."/>
            <person name="Ma L."/>
            <person name="Liu H."/>
            <person name="Zhou Y."/>
            <person name="Zhao J."/>
            <person name="Fang X."/>
            <person name="Li G."/>
            <person name="Fang L."/>
            <person name="Li Y."/>
            <person name="Liu D."/>
            <person name="Zheng H."/>
            <person name="Zhang Y."/>
            <person name="Qin N."/>
            <person name="Li Z."/>
            <person name="Yang G."/>
            <person name="Yang S."/>
            <person name="Bolund L."/>
            <person name="Kristiansen K."/>
            <person name="Zheng H."/>
            <person name="Li S."/>
            <person name="Zhang X."/>
            <person name="Yang H."/>
            <person name="Wang J."/>
            <person name="Sun R."/>
            <person name="Zhang B."/>
            <person name="Jiang S."/>
            <person name="Wang J."/>
            <person name="Du Y."/>
            <person name="Li S."/>
        </authorList>
    </citation>
    <scope>NUCLEOTIDE SEQUENCE [LARGE SCALE GENOMIC DNA]</scope>
    <source>
        <strain evidence="3">cv. 9930</strain>
    </source>
</reference>